<dbReference type="InterPro" id="IPR001846">
    <property type="entry name" value="VWF_type-D"/>
</dbReference>
<feature type="domain" description="Sushi" evidence="10">
    <location>
        <begin position="824"/>
        <end position="880"/>
    </location>
</feature>
<dbReference type="OrthoDB" id="6051552at2759"/>
<dbReference type="Pfam" id="PF00094">
    <property type="entry name" value="VWD"/>
    <property type="match status" value="1"/>
</dbReference>
<dbReference type="InterPro" id="IPR035976">
    <property type="entry name" value="Sushi/SCR/CCP_sf"/>
</dbReference>
<keyword evidence="14" id="KW-1185">Reference proteome</keyword>
<evidence type="ECO:0000259" key="10">
    <source>
        <dbReference type="PROSITE" id="PS50923"/>
    </source>
</evidence>
<dbReference type="InterPro" id="IPR056619">
    <property type="entry name" value="C8-3_MUC4"/>
</dbReference>
<evidence type="ECO:0000256" key="5">
    <source>
        <dbReference type="ARBA" id="ARBA00023157"/>
    </source>
</evidence>
<evidence type="ECO:0000259" key="12">
    <source>
        <dbReference type="PROSITE" id="PS51233"/>
    </source>
</evidence>
<dbReference type="GO" id="GO:0007160">
    <property type="term" value="P:cell-matrix adhesion"/>
    <property type="evidence" value="ECO:0007669"/>
    <property type="project" value="InterPro"/>
</dbReference>
<reference evidence="13 14" key="1">
    <citation type="submission" date="2020-06" db="EMBL/GenBank/DDBJ databases">
        <authorList>
            <person name="Li R."/>
            <person name="Bekaert M."/>
        </authorList>
    </citation>
    <scope>NUCLEOTIDE SEQUENCE [LARGE SCALE GENOMIC DNA]</scope>
    <source>
        <strain evidence="14">wild</strain>
    </source>
</reference>
<dbReference type="SMART" id="SM00032">
    <property type="entry name" value="CCP"/>
    <property type="match status" value="2"/>
</dbReference>
<keyword evidence="4 8" id="KW-0472">Membrane</keyword>
<accession>A0A6J8DML6</accession>
<evidence type="ECO:0000259" key="11">
    <source>
        <dbReference type="PROSITE" id="PS51220"/>
    </source>
</evidence>
<dbReference type="PROSITE" id="PS50923">
    <property type="entry name" value="SUSHI"/>
    <property type="match status" value="2"/>
</dbReference>
<dbReference type="GO" id="GO:0016020">
    <property type="term" value="C:membrane"/>
    <property type="evidence" value="ECO:0007669"/>
    <property type="project" value="UniProtKB-SubCell"/>
</dbReference>
<keyword evidence="2 8" id="KW-0812">Transmembrane</keyword>
<dbReference type="Pfam" id="PF03782">
    <property type="entry name" value="AMOP"/>
    <property type="match status" value="1"/>
</dbReference>
<keyword evidence="3 8" id="KW-1133">Transmembrane helix</keyword>
<feature type="domain" description="Sushi" evidence="10">
    <location>
        <begin position="766"/>
        <end position="822"/>
    </location>
</feature>
<evidence type="ECO:0000259" key="9">
    <source>
        <dbReference type="PROSITE" id="PS50856"/>
    </source>
</evidence>
<feature type="compositionally biased region" description="Polar residues" evidence="7">
    <location>
        <begin position="914"/>
        <end position="929"/>
    </location>
</feature>
<dbReference type="PANTHER" id="PTHR13802:SF59">
    <property type="entry name" value="SUSHI DOMAIN-CONTAINING PROTEIN 2"/>
    <property type="match status" value="1"/>
</dbReference>
<feature type="domain" description="AMOP" evidence="9">
    <location>
        <begin position="328"/>
        <end position="485"/>
    </location>
</feature>
<dbReference type="InterPro" id="IPR051495">
    <property type="entry name" value="Epithelial_Barrier/Signaling"/>
</dbReference>
<comment type="subcellular location">
    <subcellularLocation>
        <location evidence="1">Membrane</location>
    </subcellularLocation>
</comment>
<comment type="caution">
    <text evidence="6">Lacks conserved residue(s) required for the propagation of feature annotation.</text>
</comment>
<dbReference type="Proteomes" id="UP000507470">
    <property type="component" value="Unassembled WGS sequence"/>
</dbReference>
<evidence type="ECO:0000256" key="7">
    <source>
        <dbReference type="SAM" id="MobiDB-lite"/>
    </source>
</evidence>
<dbReference type="SMART" id="SM00723">
    <property type="entry name" value="AMOP"/>
    <property type="match status" value="1"/>
</dbReference>
<dbReference type="InterPro" id="IPR005533">
    <property type="entry name" value="AMOP_dom"/>
</dbReference>
<feature type="domain" description="NIDO" evidence="11">
    <location>
        <begin position="20"/>
        <end position="176"/>
    </location>
</feature>
<evidence type="ECO:0000256" key="8">
    <source>
        <dbReference type="SAM" id="Phobius"/>
    </source>
</evidence>
<dbReference type="PROSITE" id="PS51233">
    <property type="entry name" value="VWFD"/>
    <property type="match status" value="1"/>
</dbReference>
<evidence type="ECO:0000313" key="14">
    <source>
        <dbReference type="Proteomes" id="UP000507470"/>
    </source>
</evidence>
<dbReference type="Gene3D" id="2.10.70.10">
    <property type="entry name" value="Complement Module, domain 1"/>
    <property type="match status" value="2"/>
</dbReference>
<dbReference type="AlphaFoldDB" id="A0A6J8DML6"/>
<dbReference type="SMART" id="SM00539">
    <property type="entry name" value="NIDO"/>
    <property type="match status" value="1"/>
</dbReference>
<gene>
    <name evidence="13" type="ORF">MCOR_42321</name>
</gene>
<evidence type="ECO:0000256" key="2">
    <source>
        <dbReference type="ARBA" id="ARBA00022692"/>
    </source>
</evidence>
<feature type="transmembrane region" description="Helical" evidence="8">
    <location>
        <begin position="1062"/>
        <end position="1087"/>
    </location>
</feature>
<evidence type="ECO:0000313" key="13">
    <source>
        <dbReference type="EMBL" id="CAC5408987.1"/>
    </source>
</evidence>
<dbReference type="SUPFAM" id="SSF57535">
    <property type="entry name" value="Complement control module/SCR domain"/>
    <property type="match status" value="2"/>
</dbReference>
<feature type="domain" description="VWFD" evidence="12">
    <location>
        <begin position="497"/>
        <end position="691"/>
    </location>
</feature>
<dbReference type="CDD" id="cd00033">
    <property type="entry name" value="CCP"/>
    <property type="match status" value="2"/>
</dbReference>
<keyword evidence="5" id="KW-1015">Disulfide bond</keyword>
<dbReference type="Pfam" id="PF23263">
    <property type="entry name" value="C8-3_MUC4"/>
    <property type="match status" value="1"/>
</dbReference>
<feature type="region of interest" description="Disordered" evidence="7">
    <location>
        <begin position="914"/>
        <end position="979"/>
    </location>
</feature>
<organism evidence="13 14">
    <name type="scientific">Mytilus coruscus</name>
    <name type="common">Sea mussel</name>
    <dbReference type="NCBI Taxonomy" id="42192"/>
    <lineage>
        <taxon>Eukaryota</taxon>
        <taxon>Metazoa</taxon>
        <taxon>Spiralia</taxon>
        <taxon>Lophotrochozoa</taxon>
        <taxon>Mollusca</taxon>
        <taxon>Bivalvia</taxon>
        <taxon>Autobranchia</taxon>
        <taxon>Pteriomorphia</taxon>
        <taxon>Mytilida</taxon>
        <taxon>Mytiloidea</taxon>
        <taxon>Mytilidae</taxon>
        <taxon>Mytilinae</taxon>
        <taxon>Mytilus</taxon>
    </lineage>
</organism>
<evidence type="ECO:0000256" key="4">
    <source>
        <dbReference type="ARBA" id="ARBA00023136"/>
    </source>
</evidence>
<dbReference type="PROSITE" id="PS51220">
    <property type="entry name" value="NIDO"/>
    <property type="match status" value="1"/>
</dbReference>
<sequence>MTTFTPSPFPLASKRRLIAPYWADIDTGNGGIVWYRETTNLTMLKKASDEIQANFAEHYNFHAAWMFIATWDNVAFFGANEYGKQKRCTFQCVLVTNGRHSFAIFLYNKIEWTTGTASGGHSSSGLGGTAAQVGFDAGDGFNFYAIEASRKASVINVTRMSNIDHPGKFIFRVDTTKITNGGCNVEGTLTITPREATMFGGTQLIISGPCFNLTKVMTLLMADGETVPCQKYNDFSVSCISPQIYRTGKEIVLLHLIQGNNQTMTFHGVLTIELRHHSSIPLMDTEDLASGMYNFKLNFSEEAGIVKLSNNDVHSPYYWSDMFTVNVDIKQSQAVCNKMLDEDSQLPTINTDDVTPCPCTLDVASLDTTRFSIDPLCLKQEGSRYECTNQPFAQVCFKQNVASSHGYDHQCCYNEEGVLMNPNGYYGSGYVNRYHYHGDGDDNIPFLSNFVFDTILYKHCCIYTSEDMGEIKSNFGSCASFYTRRPPNSCLNYVPPRPARVTGDPHFVTFDGQAYTFNPVGEFSALSNGNLSLQLRMEQIGTSQGSSVTSFVVRPYPEAEIIEVQVNQIRGIDVLVNGTLVDFNLAISKVISVEGATIEKISDHPPTVVTNFHTEGRSIQSSSNLNVLNLLILISPDRQNGNLTGLFGDNDGVKDNDFVSNNNDLINANASASDIYYTFGLSWRIKESESLFTYEGGKTYASYQNENFYPMFEIPDNIPTRITDMCGSNSECIYDYLVTNNEQFGQLSANSSVSFDDILGLTAPVVTCGFPSNTSNAAWHANGYTEGSIAFLNCTKGYYPVDVNRKCLPSGNWSSVNVSCIPFPDCGRPSPVANGLWVPDEGANGKQATLRCKNGFYGEEIEIFCTDNGTWTEFIGLCLQAQTLASTSESKSEMLTASVTMTLSNLEDTTKTLTGDEIVQSSPKVHTSIRTTRQTSTVMSTTQRSSQQNLSSIQSSTTPSSETTSPGTITQTTTATTSTVHNLQEISQTSESSSLQTTSNMPQSQFVSVKSTLSIEIKSTQDSVLEIGQTSPVIDESTTRKLSSTLKSSDTNKSTDTDNFTIAISVTISVVCLVIVITTIAIAMAKISKKRKGGSKRYEIRKSYEEDRSSTNSDPSSLYNVQIKRPLFGQEWPHQQPNHLH</sequence>
<dbReference type="SMART" id="SM00216">
    <property type="entry name" value="VWD"/>
    <property type="match status" value="1"/>
</dbReference>
<feature type="compositionally biased region" description="Low complexity" evidence="7">
    <location>
        <begin position="930"/>
        <end position="979"/>
    </location>
</feature>
<dbReference type="InterPro" id="IPR000436">
    <property type="entry name" value="Sushi_SCR_CCP_dom"/>
</dbReference>
<dbReference type="InterPro" id="IPR003886">
    <property type="entry name" value="NIDO_dom"/>
</dbReference>
<evidence type="ECO:0000256" key="6">
    <source>
        <dbReference type="PROSITE-ProRule" id="PRU00302"/>
    </source>
</evidence>
<dbReference type="PROSITE" id="PS50856">
    <property type="entry name" value="AMOP"/>
    <property type="match status" value="1"/>
</dbReference>
<proteinExistence type="predicted"/>
<dbReference type="PANTHER" id="PTHR13802">
    <property type="entry name" value="MUCIN 4-RELATED"/>
    <property type="match status" value="1"/>
</dbReference>
<dbReference type="EMBL" id="CACVKT020007616">
    <property type="protein sequence ID" value="CAC5408987.1"/>
    <property type="molecule type" value="Genomic_DNA"/>
</dbReference>
<protein>
    <submittedName>
        <fullName evidence="13">Sushi, nidogen and EGF-like domain-containing protein 1,Alpha-tectorin</fullName>
    </submittedName>
</protein>
<evidence type="ECO:0000256" key="3">
    <source>
        <dbReference type="ARBA" id="ARBA00022989"/>
    </source>
</evidence>
<evidence type="ECO:0000256" key="1">
    <source>
        <dbReference type="ARBA" id="ARBA00004370"/>
    </source>
</evidence>
<name>A0A6J8DML6_MYTCO</name>
<keyword evidence="6" id="KW-0768">Sushi</keyword>
<dbReference type="Pfam" id="PF06119">
    <property type="entry name" value="NIDO"/>
    <property type="match status" value="1"/>
</dbReference>
<dbReference type="Pfam" id="PF00084">
    <property type="entry name" value="Sushi"/>
    <property type="match status" value="2"/>
</dbReference>